<dbReference type="InterPro" id="IPR016181">
    <property type="entry name" value="Acyl_CoA_acyltransferase"/>
</dbReference>
<dbReference type="PROSITE" id="PS51186">
    <property type="entry name" value="GNAT"/>
    <property type="match status" value="1"/>
</dbReference>
<evidence type="ECO:0000256" key="2">
    <source>
        <dbReference type="ARBA" id="ARBA00023315"/>
    </source>
</evidence>
<dbReference type="SUPFAM" id="SSF55729">
    <property type="entry name" value="Acyl-CoA N-acyltransferases (Nat)"/>
    <property type="match status" value="1"/>
</dbReference>
<proteinExistence type="inferred from homology"/>
<keyword evidence="1" id="KW-0808">Transferase</keyword>
<dbReference type="Gene3D" id="3.40.630.30">
    <property type="match status" value="1"/>
</dbReference>
<name>A0A3B0SFJ4_9ZZZZ</name>
<feature type="non-terminal residue" evidence="5">
    <location>
        <position position="184"/>
    </location>
</feature>
<evidence type="ECO:0000259" key="4">
    <source>
        <dbReference type="PROSITE" id="PS51186"/>
    </source>
</evidence>
<sequence>MTVIRTKRFILRPIEKADAPRFAILCNDLEIARHTARIPHPYTRQDAELFVDQLIAARIKGDEHAFAVCRDKEIIACAGALQTGERVWEIGYWVGADYRGDGVASEIADAMVQFAIGEMGAKSVTAGYFIDNPVSGRVLEKIGFRDTGETVMLTSLGRAQAVSSHRLELDVVGFSGARDVVIEA</sequence>
<feature type="domain" description="N-acetyltransferase" evidence="4">
    <location>
        <begin position="9"/>
        <end position="168"/>
    </location>
</feature>
<comment type="similarity">
    <text evidence="3">Belongs to the acetyltransferase family. RimJ subfamily.</text>
</comment>
<gene>
    <name evidence="5" type="ORF">MNBD_ALPHA05-2367</name>
</gene>
<dbReference type="EMBL" id="UOEH01000445">
    <property type="protein sequence ID" value="VAW04715.1"/>
    <property type="molecule type" value="Genomic_DNA"/>
</dbReference>
<evidence type="ECO:0000313" key="5">
    <source>
        <dbReference type="EMBL" id="VAW04715.1"/>
    </source>
</evidence>
<organism evidence="5">
    <name type="scientific">hydrothermal vent metagenome</name>
    <dbReference type="NCBI Taxonomy" id="652676"/>
    <lineage>
        <taxon>unclassified sequences</taxon>
        <taxon>metagenomes</taxon>
        <taxon>ecological metagenomes</taxon>
    </lineage>
</organism>
<dbReference type="InterPro" id="IPR051531">
    <property type="entry name" value="N-acetyltransferase"/>
</dbReference>
<accession>A0A3B0SFJ4</accession>
<dbReference type="PANTHER" id="PTHR43792:SF8">
    <property type="entry name" value="[RIBOSOMAL PROTEIN US5]-ALANINE N-ACETYLTRANSFERASE"/>
    <property type="match status" value="1"/>
</dbReference>
<dbReference type="PANTHER" id="PTHR43792">
    <property type="entry name" value="GNAT FAMILY, PUTATIVE (AFU_ORTHOLOGUE AFUA_3G00765)-RELATED-RELATED"/>
    <property type="match status" value="1"/>
</dbReference>
<protein>
    <recommendedName>
        <fullName evidence="4">N-acetyltransferase domain-containing protein</fullName>
    </recommendedName>
</protein>
<dbReference type="InterPro" id="IPR000182">
    <property type="entry name" value="GNAT_dom"/>
</dbReference>
<evidence type="ECO:0000256" key="3">
    <source>
        <dbReference type="ARBA" id="ARBA00038502"/>
    </source>
</evidence>
<dbReference type="AlphaFoldDB" id="A0A3B0SFJ4"/>
<dbReference type="Pfam" id="PF13302">
    <property type="entry name" value="Acetyltransf_3"/>
    <property type="match status" value="1"/>
</dbReference>
<evidence type="ECO:0000256" key="1">
    <source>
        <dbReference type="ARBA" id="ARBA00022679"/>
    </source>
</evidence>
<keyword evidence="2" id="KW-0012">Acyltransferase</keyword>
<reference evidence="5" key="1">
    <citation type="submission" date="2018-06" db="EMBL/GenBank/DDBJ databases">
        <authorList>
            <person name="Zhirakovskaya E."/>
        </authorList>
    </citation>
    <scope>NUCLEOTIDE SEQUENCE</scope>
</reference>
<dbReference type="GO" id="GO:0016747">
    <property type="term" value="F:acyltransferase activity, transferring groups other than amino-acyl groups"/>
    <property type="evidence" value="ECO:0007669"/>
    <property type="project" value="InterPro"/>
</dbReference>